<dbReference type="InterPro" id="IPR001251">
    <property type="entry name" value="CRAL-TRIO_dom"/>
</dbReference>
<evidence type="ECO:0000259" key="1">
    <source>
        <dbReference type="PROSITE" id="PS50191"/>
    </source>
</evidence>
<accession>A0AAN7D560</accession>
<dbReference type="Pfam" id="PF00650">
    <property type="entry name" value="CRAL_TRIO"/>
    <property type="match status" value="1"/>
</dbReference>
<dbReference type="Gene3D" id="3.40.525.10">
    <property type="entry name" value="CRAL-TRIO lipid binding domain"/>
    <property type="match status" value="1"/>
</dbReference>
<dbReference type="Proteomes" id="UP001304243">
    <property type="component" value="Unassembled WGS sequence"/>
</dbReference>
<dbReference type="InterPro" id="IPR036865">
    <property type="entry name" value="CRAL-TRIO_dom_sf"/>
</dbReference>
<comment type="caution">
    <text evidence="2">The sequence shown here is derived from an EMBL/GenBank/DDBJ whole genome shotgun (WGS) entry which is preliminary data.</text>
</comment>
<organism evidence="2 3">
    <name type="scientific">Mucor velutinosus</name>
    <dbReference type="NCBI Taxonomy" id="708070"/>
    <lineage>
        <taxon>Eukaryota</taxon>
        <taxon>Fungi</taxon>
        <taxon>Fungi incertae sedis</taxon>
        <taxon>Mucoromycota</taxon>
        <taxon>Mucoromycotina</taxon>
        <taxon>Mucoromycetes</taxon>
        <taxon>Mucorales</taxon>
        <taxon>Mucorineae</taxon>
        <taxon>Mucoraceae</taxon>
        <taxon>Mucor</taxon>
    </lineage>
</organism>
<dbReference type="PROSITE" id="PS50191">
    <property type="entry name" value="CRAL_TRIO"/>
    <property type="match status" value="1"/>
</dbReference>
<dbReference type="SUPFAM" id="SSF46938">
    <property type="entry name" value="CRAL/TRIO N-terminal domain"/>
    <property type="match status" value="1"/>
</dbReference>
<keyword evidence="3" id="KW-1185">Reference proteome</keyword>
<dbReference type="InterPro" id="IPR036273">
    <property type="entry name" value="CRAL/TRIO_N_dom_sf"/>
</dbReference>
<name>A0AAN7D560_9FUNG</name>
<reference evidence="2 3" key="1">
    <citation type="submission" date="2022-11" db="EMBL/GenBank/DDBJ databases">
        <title>Mucor velutinosus strain NIH1002 WGS.</title>
        <authorList>
            <person name="Subramanian P."/>
            <person name="Mullikin J.C."/>
            <person name="Segre J.A."/>
            <person name="Zelazny A.M."/>
        </authorList>
    </citation>
    <scope>NUCLEOTIDE SEQUENCE [LARGE SCALE GENOMIC DNA]</scope>
    <source>
        <strain evidence="2 3">NIH1002</strain>
    </source>
</reference>
<dbReference type="CDD" id="cd00170">
    <property type="entry name" value="SEC14"/>
    <property type="match status" value="1"/>
</dbReference>
<dbReference type="SMART" id="SM00516">
    <property type="entry name" value="SEC14"/>
    <property type="match status" value="1"/>
</dbReference>
<gene>
    <name evidence="2" type="ORF">ATC70_004773</name>
</gene>
<dbReference type="PANTHER" id="PTHR46590">
    <property type="entry name" value="PHOSPHATIDYLINOSITOL TRANSFER PROTEIN CSR1-RELATED"/>
    <property type="match status" value="1"/>
</dbReference>
<dbReference type="InterPro" id="IPR052432">
    <property type="entry name" value="PITP/CRAL-TRIO"/>
</dbReference>
<sequence length="502" mass="56903">MDVYSKRHIESNQLYKQHERAIDSIHSAIQREIPHLIHEFDLSIQEVHALNDFIDDRATLFRFLRKNNYSLPTALSLLLDTIRWRIIADIDNIRIPSVADDFLEEPLVYFHKTDKANRPILMINLAHLPKAPAGTDVSDYLTPLVIFVLETARLLLWDTSQERIKANIEHPMVLETLVLVDFKDANSLPTDIGLLKSFVTLLRRYPGMTGTVNLINFGWMYQGLWQMCKLVLSNEAKAKVNFPKLKELPALIEEQDIVIDLGGMDTYQWSLSTDAYYTKYRHGLLPTPSISRRSSSSSVYYDTHNSPLLSMTSTGEKLTRPPSSFSLYNTPLASLSPVASHANLASVAKAYSGLSLQSKLGNGMPPRFRSTIKQLGDMMATSSSPRPAENEGISSWLLSEKLQAIQNSGNNSNPRRSPNWFLNLFFKFETTARHITVRLIKKMIRYRGTLYWVVACILLRNGVQELLQHVFLIMMEIMFKPAAGNAVGMRSLLSLTTGQMTL</sequence>
<dbReference type="RefSeq" id="XP_064677009.1">
    <property type="nucleotide sequence ID" value="XM_064824073.1"/>
</dbReference>
<evidence type="ECO:0000313" key="2">
    <source>
        <dbReference type="EMBL" id="KAK4510343.1"/>
    </source>
</evidence>
<dbReference type="GeneID" id="89948459"/>
<dbReference type="SUPFAM" id="SSF52087">
    <property type="entry name" value="CRAL/TRIO domain"/>
    <property type="match status" value="1"/>
</dbReference>
<evidence type="ECO:0000313" key="3">
    <source>
        <dbReference type="Proteomes" id="UP001304243"/>
    </source>
</evidence>
<dbReference type="PANTHER" id="PTHR46590:SF4">
    <property type="entry name" value="CRAL-TRIO DOMAIN-CONTAINING PROTEIN"/>
    <property type="match status" value="1"/>
</dbReference>
<protein>
    <recommendedName>
        <fullName evidence="1">CRAL-TRIO domain-containing protein</fullName>
    </recommendedName>
</protein>
<dbReference type="EMBL" id="JASEJX010000033">
    <property type="protein sequence ID" value="KAK4510343.1"/>
    <property type="molecule type" value="Genomic_DNA"/>
</dbReference>
<proteinExistence type="predicted"/>
<feature type="domain" description="CRAL-TRIO" evidence="1">
    <location>
        <begin position="95"/>
        <end position="269"/>
    </location>
</feature>
<dbReference type="AlphaFoldDB" id="A0AAN7D560"/>